<evidence type="ECO:0000313" key="1">
    <source>
        <dbReference type="EMBL" id="MEQ2563191.1"/>
    </source>
</evidence>
<comment type="caution">
    <text evidence="1">The sequence shown here is derived from an EMBL/GenBank/DDBJ whole genome shotgun (WGS) entry which is preliminary data.</text>
</comment>
<keyword evidence="2" id="KW-1185">Reference proteome</keyword>
<name>A0ABV1HM79_9FIRM</name>
<proteinExistence type="predicted"/>
<reference evidence="1 2" key="1">
    <citation type="submission" date="2024-03" db="EMBL/GenBank/DDBJ databases">
        <title>Human intestinal bacterial collection.</title>
        <authorList>
            <person name="Pauvert C."/>
            <person name="Hitch T.C.A."/>
            <person name="Clavel T."/>
        </authorList>
    </citation>
    <scope>NUCLEOTIDE SEQUENCE [LARGE SCALE GENOMIC DNA]</scope>
    <source>
        <strain evidence="1 2">CLA-AP-H27</strain>
    </source>
</reference>
<dbReference type="Proteomes" id="UP001437460">
    <property type="component" value="Unassembled WGS sequence"/>
</dbReference>
<evidence type="ECO:0000313" key="2">
    <source>
        <dbReference type="Proteomes" id="UP001437460"/>
    </source>
</evidence>
<organism evidence="1 2">
    <name type="scientific">Ventrimonas faecis</name>
    <dbReference type="NCBI Taxonomy" id="3133170"/>
    <lineage>
        <taxon>Bacteria</taxon>
        <taxon>Bacillati</taxon>
        <taxon>Bacillota</taxon>
        <taxon>Clostridia</taxon>
        <taxon>Lachnospirales</taxon>
        <taxon>Lachnospiraceae</taxon>
        <taxon>Ventrimonas</taxon>
    </lineage>
</organism>
<dbReference type="EMBL" id="JBBMFJ010000015">
    <property type="protein sequence ID" value="MEQ2563191.1"/>
    <property type="molecule type" value="Genomic_DNA"/>
</dbReference>
<dbReference type="RefSeq" id="WP_349229384.1">
    <property type="nucleotide sequence ID" value="NZ_JBBMFJ010000015.1"/>
</dbReference>
<sequence length="76" mass="9339">MPDQEKIQNENEEPRTLTLEEQWQMDEEMQKEYGSNYQLFTPQCRNCRFAKEGTTESCQKYEEIPWEILTVQKRRF</sequence>
<protein>
    <submittedName>
        <fullName evidence="1">Uncharacterized protein</fullName>
    </submittedName>
</protein>
<accession>A0ABV1HM79</accession>
<gene>
    <name evidence="1" type="ORF">WMO41_08445</name>
</gene>